<dbReference type="GO" id="GO:0005524">
    <property type="term" value="F:ATP binding"/>
    <property type="evidence" value="ECO:0007669"/>
    <property type="project" value="UniProtKB-UniRule"/>
</dbReference>
<comment type="caution">
    <text evidence="7">Lacks conserved residue(s) required for the propagation of feature annotation.</text>
</comment>
<dbReference type="FunFam" id="3.40.50.620:FF:000106">
    <property type="entry name" value="Glutamine-dependent NAD(+) synthetase"/>
    <property type="match status" value="1"/>
</dbReference>
<dbReference type="UniPathway" id="UPA00253">
    <property type="reaction ID" value="UER00334"/>
</dbReference>
<dbReference type="RefSeq" id="WP_068366405.1">
    <property type="nucleotide sequence ID" value="NZ_CP033936.1"/>
</dbReference>
<dbReference type="SUPFAM" id="SSF56317">
    <property type="entry name" value="Carbon-nitrogen hydrolase"/>
    <property type="match status" value="1"/>
</dbReference>
<dbReference type="PATRIC" id="fig|206506.3.peg.142"/>
<gene>
    <name evidence="7" type="primary">nadE</name>
    <name evidence="11" type="ORF">AAV32_00555</name>
</gene>
<dbReference type="InterPro" id="IPR022310">
    <property type="entry name" value="NAD/GMP_synthase"/>
</dbReference>
<dbReference type="Pfam" id="PF02540">
    <property type="entry name" value="NAD_synthase"/>
    <property type="match status" value="1"/>
</dbReference>
<feature type="binding site" evidence="7">
    <location>
        <position position="183"/>
    </location>
    <ligand>
        <name>L-glutamine</name>
        <dbReference type="ChEBI" id="CHEBI:58359"/>
    </ligand>
</feature>
<feature type="active site" description="Proton acceptor; for glutaminase activity" evidence="7">
    <location>
        <position position="41"/>
    </location>
</feature>
<keyword evidence="6 7" id="KW-0520">NAD</keyword>
<evidence type="ECO:0000256" key="6">
    <source>
        <dbReference type="ARBA" id="ARBA00023027"/>
    </source>
</evidence>
<keyword evidence="4 7" id="KW-0547">Nucleotide-binding</keyword>
<evidence type="ECO:0000256" key="8">
    <source>
        <dbReference type="PIRNR" id="PIRNR006630"/>
    </source>
</evidence>
<dbReference type="PANTHER" id="PTHR23090:SF9">
    <property type="entry name" value="GLUTAMINE-DEPENDENT NAD(+) SYNTHETASE"/>
    <property type="match status" value="1"/>
</dbReference>
<comment type="pathway">
    <text evidence="1 7 8">Cofactor biosynthesis; NAD(+) biosynthesis; NAD(+) from deamido-NAD(+) (L-Gln route): step 1/1.</text>
</comment>
<keyword evidence="3 7" id="KW-0436">Ligase</keyword>
<dbReference type="Gene3D" id="3.40.50.620">
    <property type="entry name" value="HUPs"/>
    <property type="match status" value="1"/>
</dbReference>
<evidence type="ECO:0000256" key="2">
    <source>
        <dbReference type="ARBA" id="ARBA00007145"/>
    </source>
</evidence>
<evidence type="ECO:0000259" key="10">
    <source>
        <dbReference type="PROSITE" id="PS50263"/>
    </source>
</evidence>
<proteinExistence type="inferred from homology"/>
<feature type="binding site" evidence="7">
    <location>
        <position position="414"/>
    </location>
    <ligand>
        <name>deamido-NAD(+)</name>
        <dbReference type="ChEBI" id="CHEBI:58437"/>
        <note>ligand shared between two neighboring subunits</note>
    </ligand>
</feature>
<dbReference type="STRING" id="206506.AAV32_00555"/>
<dbReference type="InterPro" id="IPR014729">
    <property type="entry name" value="Rossmann-like_a/b/a_fold"/>
</dbReference>
<organism evidence="11 12">
    <name type="scientific">Kerstersia gyiorum</name>
    <dbReference type="NCBI Taxonomy" id="206506"/>
    <lineage>
        <taxon>Bacteria</taxon>
        <taxon>Pseudomonadati</taxon>
        <taxon>Pseudomonadota</taxon>
        <taxon>Betaproteobacteria</taxon>
        <taxon>Burkholderiales</taxon>
        <taxon>Alcaligenaceae</taxon>
        <taxon>Kerstersia</taxon>
    </lineage>
</organism>
<dbReference type="GO" id="GO:0005737">
    <property type="term" value="C:cytoplasm"/>
    <property type="evidence" value="ECO:0007669"/>
    <property type="project" value="InterPro"/>
</dbReference>
<dbReference type="EMBL" id="LBNE01000001">
    <property type="protein sequence ID" value="KKO73404.1"/>
    <property type="molecule type" value="Genomic_DNA"/>
</dbReference>
<dbReference type="GO" id="GO:0004359">
    <property type="term" value="F:glutaminase activity"/>
    <property type="evidence" value="ECO:0007669"/>
    <property type="project" value="InterPro"/>
</dbReference>
<evidence type="ECO:0000313" key="11">
    <source>
        <dbReference type="EMBL" id="KKO73404.1"/>
    </source>
</evidence>
<evidence type="ECO:0000256" key="7">
    <source>
        <dbReference type="HAMAP-Rule" id="MF_02090"/>
    </source>
</evidence>
<comment type="similarity">
    <text evidence="2 7 8">In the C-terminal section; belongs to the NAD synthetase family.</text>
</comment>
<dbReference type="AlphaFoldDB" id="A0A171KWY7"/>
<feature type="active site" description="Nucleophile; for glutaminase activity" evidence="7">
    <location>
        <position position="150"/>
    </location>
</feature>
<feature type="active site" description="For glutaminase activity" evidence="7">
    <location>
        <position position="113"/>
    </location>
</feature>
<dbReference type="CDD" id="cd07570">
    <property type="entry name" value="GAT_Gln-NAD-synth"/>
    <property type="match status" value="1"/>
</dbReference>
<reference evidence="11 12" key="1">
    <citation type="submission" date="2015-04" db="EMBL/GenBank/DDBJ databases">
        <title>Genome sequence of Kerstersia gyiorum CG1.</title>
        <authorList>
            <person name="Greninger A.L."/>
            <person name="Kozyreva V."/>
            <person name="Chaturvedi V."/>
        </authorList>
    </citation>
    <scope>NUCLEOTIDE SEQUENCE [LARGE SCALE GENOMIC DNA]</scope>
    <source>
        <strain evidence="11 12">CG1</strain>
    </source>
</reference>
<dbReference type="InterPro" id="IPR014445">
    <property type="entry name" value="Gln-dep_NAD_synthase"/>
</dbReference>
<dbReference type="OrthoDB" id="8817375at2"/>
<feature type="binding site" evidence="7">
    <location>
        <position position="537"/>
    </location>
    <ligand>
        <name>deamido-NAD(+)</name>
        <dbReference type="ChEBI" id="CHEBI:58437"/>
        <note>ligand shared between two neighboring subunits</note>
    </ligand>
</feature>
<dbReference type="CDD" id="cd00553">
    <property type="entry name" value="NAD_synthase"/>
    <property type="match status" value="1"/>
</dbReference>
<dbReference type="Gene3D" id="3.60.110.10">
    <property type="entry name" value="Carbon-nitrogen hydrolase"/>
    <property type="match status" value="1"/>
</dbReference>
<dbReference type="EC" id="6.3.5.1" evidence="7 8"/>
<comment type="caution">
    <text evidence="11">The sequence shown here is derived from an EMBL/GenBank/DDBJ whole genome shotgun (WGS) entry which is preliminary data.</text>
</comment>
<evidence type="ECO:0000313" key="12">
    <source>
        <dbReference type="Proteomes" id="UP000078084"/>
    </source>
</evidence>
<dbReference type="Pfam" id="PF00795">
    <property type="entry name" value="CN_hydrolase"/>
    <property type="match status" value="1"/>
</dbReference>
<comment type="catalytic activity">
    <reaction evidence="7 8">
        <text>deamido-NAD(+) + L-glutamine + ATP + H2O = L-glutamate + AMP + diphosphate + NAD(+) + H(+)</text>
        <dbReference type="Rhea" id="RHEA:24384"/>
        <dbReference type="ChEBI" id="CHEBI:15377"/>
        <dbReference type="ChEBI" id="CHEBI:15378"/>
        <dbReference type="ChEBI" id="CHEBI:29985"/>
        <dbReference type="ChEBI" id="CHEBI:30616"/>
        <dbReference type="ChEBI" id="CHEBI:33019"/>
        <dbReference type="ChEBI" id="CHEBI:57540"/>
        <dbReference type="ChEBI" id="CHEBI:58359"/>
        <dbReference type="ChEBI" id="CHEBI:58437"/>
        <dbReference type="ChEBI" id="CHEBI:456215"/>
        <dbReference type="EC" id="6.3.5.1"/>
    </reaction>
</comment>
<evidence type="ECO:0000256" key="5">
    <source>
        <dbReference type="ARBA" id="ARBA00022840"/>
    </source>
</evidence>
<dbReference type="GO" id="GO:0009435">
    <property type="term" value="P:NAD+ biosynthetic process"/>
    <property type="evidence" value="ECO:0007669"/>
    <property type="project" value="UniProtKB-UniRule"/>
</dbReference>
<dbReference type="InterPro" id="IPR003694">
    <property type="entry name" value="NAD_synthase"/>
</dbReference>
<name>A0A171KWY7_9BURK</name>
<feature type="binding site" evidence="7">
    <location>
        <position position="189"/>
    </location>
    <ligand>
        <name>L-glutamine</name>
        <dbReference type="ChEBI" id="CHEBI:58359"/>
    </ligand>
</feature>
<dbReference type="InterPro" id="IPR036526">
    <property type="entry name" value="C-N_Hydrolase_sf"/>
</dbReference>
<evidence type="ECO:0000256" key="9">
    <source>
        <dbReference type="RuleBase" id="RU003811"/>
    </source>
</evidence>
<comment type="function">
    <text evidence="7">Catalyzes the ATP-dependent amidation of deamido-NAD to form NAD. Uses L-glutamine as a nitrogen source.</text>
</comment>
<feature type="domain" description="CN hydrolase" evidence="10">
    <location>
        <begin position="3"/>
        <end position="270"/>
    </location>
</feature>
<dbReference type="NCBIfam" id="TIGR00552">
    <property type="entry name" value="nadE"/>
    <property type="match status" value="1"/>
</dbReference>
<dbReference type="Proteomes" id="UP000078084">
    <property type="component" value="Unassembled WGS sequence"/>
</dbReference>
<keyword evidence="5 7" id="KW-0067">ATP-binding</keyword>
<sequence>MTLRLSLVQLDYTVGDFDGNAQLMAQAVAAAGPADLIVFSELSLSGYYPADKLDLPAFRAGQARALEQLAALSRQTHAALAFGMATPNQGPGKPWFNSLVVLQAGREVLRYHKQLLPDYDVFNEQRHFEPGPRQPAVLELAGVKVGFLVCEDAWHDATGLYERDPAQDLRDAGAQMVVSINASPSSVGKQAQRDGLFTALSRRLQLPLVFVNQVGGNDSLVFDGASFVVDPAVGVVARLPWFEPAQEGLVFEPGRGFSSEAGILATPLALPELNDSRFYYQQILLGLRGYLRKIGVRSVVVGCSGGIDSALTLALARDALGAENVQAVTMPSRVSTAGSVSDSVDLCRNLGIALHEFPIAPLVEAYGTGFQAAFASELAGLSLENLQSRVRGTILMAFSNRHGPLLLTTGNKSEVAVGYCTLYGDTNGGLNLIGDLYKTEVFELSREFNRIHGAEIIPEAIITKEPSAELAEGQRDSDSLPPYPVLDEILKWHIEGEALRPQELAAATDFVERLMQEAGGAETVARVQQLVARAEFKRRQAPPILKLRGRAFGAGWQMPVAAR</sequence>
<dbReference type="HAMAP" id="MF_02090">
    <property type="entry name" value="NadE_glutamine_dep"/>
    <property type="match status" value="1"/>
</dbReference>
<protein>
    <recommendedName>
        <fullName evidence="7 8">Glutamine-dependent NAD(+) synthetase</fullName>
        <ecNumber evidence="7 8">6.3.5.1</ecNumber>
    </recommendedName>
    <alternativeName>
        <fullName evidence="7 8">NAD(+) synthase [glutamine-hydrolyzing]</fullName>
    </alternativeName>
</protein>
<dbReference type="InterPro" id="IPR003010">
    <property type="entry name" value="C-N_Hydrolase"/>
</dbReference>
<feature type="binding site" evidence="7">
    <location>
        <position position="385"/>
    </location>
    <ligand>
        <name>deamido-NAD(+)</name>
        <dbReference type="ChEBI" id="CHEBI:58437"/>
        <note>ligand shared between two neighboring subunits</note>
    </ligand>
</feature>
<evidence type="ECO:0000256" key="4">
    <source>
        <dbReference type="ARBA" id="ARBA00022741"/>
    </source>
</evidence>
<accession>A0A171KWY7</accession>
<keyword evidence="12" id="KW-1185">Reference proteome</keyword>
<dbReference type="PIRSF" id="PIRSF006630">
    <property type="entry name" value="NADS_GAT"/>
    <property type="match status" value="1"/>
</dbReference>
<feature type="binding site" evidence="7">
    <location>
        <position position="409"/>
    </location>
    <ligand>
        <name>ATP</name>
        <dbReference type="ChEBI" id="CHEBI:30616"/>
    </ligand>
</feature>
<dbReference type="GeneID" id="99727359"/>
<comment type="similarity">
    <text evidence="9">Belongs to the NAD synthetase family.</text>
</comment>
<dbReference type="NCBIfam" id="NF010588">
    <property type="entry name" value="PRK13981.1"/>
    <property type="match status" value="1"/>
</dbReference>
<dbReference type="SUPFAM" id="SSF52402">
    <property type="entry name" value="Adenine nucleotide alpha hydrolases-like"/>
    <property type="match status" value="1"/>
</dbReference>
<dbReference type="GO" id="GO:0003952">
    <property type="term" value="F:NAD+ synthase (glutamine-hydrolyzing) activity"/>
    <property type="evidence" value="ECO:0007669"/>
    <property type="project" value="UniProtKB-UniRule"/>
</dbReference>
<evidence type="ECO:0000256" key="1">
    <source>
        <dbReference type="ARBA" id="ARBA00005188"/>
    </source>
</evidence>
<feature type="binding site" evidence="7">
    <location>
        <position position="119"/>
    </location>
    <ligand>
        <name>L-glutamine</name>
        <dbReference type="ChEBI" id="CHEBI:58359"/>
    </ligand>
</feature>
<dbReference type="PANTHER" id="PTHR23090">
    <property type="entry name" value="NH 3 /GLUTAMINE-DEPENDENT NAD + SYNTHETASE"/>
    <property type="match status" value="1"/>
</dbReference>
<feature type="binding site" evidence="7">
    <location>
        <begin position="302"/>
        <end position="309"/>
    </location>
    <ligand>
        <name>ATP</name>
        <dbReference type="ChEBI" id="CHEBI:30616"/>
    </ligand>
</feature>
<dbReference type="GO" id="GO:0008795">
    <property type="term" value="F:NAD+ synthase activity"/>
    <property type="evidence" value="ECO:0007669"/>
    <property type="project" value="UniProtKB-UniRule"/>
</dbReference>
<dbReference type="PROSITE" id="PS50263">
    <property type="entry name" value="CN_HYDROLASE"/>
    <property type="match status" value="1"/>
</dbReference>
<evidence type="ECO:0000256" key="3">
    <source>
        <dbReference type="ARBA" id="ARBA00022598"/>
    </source>
</evidence>